<dbReference type="PANTHER" id="PTHR13500:SF0">
    <property type="entry name" value="NUCLEOLAR PRE-RIBOSOMAL-ASSOCIATED PROTEIN 1"/>
    <property type="match status" value="1"/>
</dbReference>
<gene>
    <name evidence="3" type="ORF">TEA_003086</name>
</gene>
<dbReference type="Pfam" id="PF16201">
    <property type="entry name" value="NopRA1"/>
    <property type="match status" value="1"/>
</dbReference>
<accession>A0A4V3WKZ2</accession>
<comment type="caution">
    <text evidence="3">The sequence shown here is derived from an EMBL/GenBank/DDBJ whole genome shotgun (WGS) entry which is preliminary data.</text>
</comment>
<feature type="domain" description="URB1 N-terminal" evidence="1">
    <location>
        <begin position="72"/>
        <end position="378"/>
    </location>
</feature>
<dbReference type="Pfam" id="PF11707">
    <property type="entry name" value="Npa1"/>
    <property type="match status" value="1"/>
</dbReference>
<dbReference type="EMBL" id="SDRB02011125">
    <property type="protein sequence ID" value="THG02727.1"/>
    <property type="molecule type" value="Genomic_DNA"/>
</dbReference>
<dbReference type="GO" id="GO:0000466">
    <property type="term" value="P:maturation of 5.8S rRNA from tricistronic rRNA transcript (SSU-rRNA, 5.8S rRNA, LSU-rRNA)"/>
    <property type="evidence" value="ECO:0007669"/>
    <property type="project" value="TreeGrafter"/>
</dbReference>
<dbReference type="PANTHER" id="PTHR13500">
    <property type="entry name" value="NUCLEOLAR PRERIBOSOMAL-ASSOCIATED PROTEIN 1"/>
    <property type="match status" value="1"/>
</dbReference>
<dbReference type="STRING" id="542762.A0A4V3WKZ2"/>
<dbReference type="GO" id="GO:0005730">
    <property type="term" value="C:nucleolus"/>
    <property type="evidence" value="ECO:0007669"/>
    <property type="project" value="TreeGrafter"/>
</dbReference>
<dbReference type="Proteomes" id="UP000306102">
    <property type="component" value="Unassembled WGS sequence"/>
</dbReference>
<feature type="domain" description="URB1 C-terminal" evidence="2">
    <location>
        <begin position="2030"/>
        <end position="2123"/>
    </location>
</feature>
<reference evidence="3 4" key="1">
    <citation type="journal article" date="2018" name="Proc. Natl. Acad. Sci. U.S.A.">
        <title>Draft genome sequence of Camellia sinensis var. sinensis provides insights into the evolution of the tea genome and tea quality.</title>
        <authorList>
            <person name="Wei C."/>
            <person name="Yang H."/>
            <person name="Wang S."/>
            <person name="Zhao J."/>
            <person name="Liu C."/>
            <person name="Gao L."/>
            <person name="Xia E."/>
            <person name="Lu Y."/>
            <person name="Tai Y."/>
            <person name="She G."/>
            <person name="Sun J."/>
            <person name="Cao H."/>
            <person name="Tong W."/>
            <person name="Gao Q."/>
            <person name="Li Y."/>
            <person name="Deng W."/>
            <person name="Jiang X."/>
            <person name="Wang W."/>
            <person name="Chen Q."/>
            <person name="Zhang S."/>
            <person name="Li H."/>
            <person name="Wu J."/>
            <person name="Wang P."/>
            <person name="Li P."/>
            <person name="Shi C."/>
            <person name="Zheng F."/>
            <person name="Jian J."/>
            <person name="Huang B."/>
            <person name="Shan D."/>
            <person name="Shi M."/>
            <person name="Fang C."/>
            <person name="Yue Y."/>
            <person name="Li F."/>
            <person name="Li D."/>
            <person name="Wei S."/>
            <person name="Han B."/>
            <person name="Jiang C."/>
            <person name="Yin Y."/>
            <person name="Xia T."/>
            <person name="Zhang Z."/>
            <person name="Bennetzen J.L."/>
            <person name="Zhao S."/>
            <person name="Wan X."/>
        </authorList>
    </citation>
    <scope>NUCLEOTIDE SEQUENCE [LARGE SCALE GENOMIC DNA]</scope>
    <source>
        <strain evidence="4">cv. Shuchazao</strain>
        <tissue evidence="3">Leaf</tissue>
    </source>
</reference>
<proteinExistence type="predicted"/>
<dbReference type="GO" id="GO:0000463">
    <property type="term" value="P:maturation of LSU-rRNA from tricistronic rRNA transcript (SSU-rRNA, 5.8S rRNA, LSU-rRNA)"/>
    <property type="evidence" value="ECO:0007669"/>
    <property type="project" value="TreeGrafter"/>
</dbReference>
<evidence type="ECO:0000313" key="4">
    <source>
        <dbReference type="Proteomes" id="UP000306102"/>
    </source>
</evidence>
<organism evidence="3 4">
    <name type="scientific">Camellia sinensis var. sinensis</name>
    <name type="common">China tea</name>
    <dbReference type="NCBI Taxonomy" id="542762"/>
    <lineage>
        <taxon>Eukaryota</taxon>
        <taxon>Viridiplantae</taxon>
        <taxon>Streptophyta</taxon>
        <taxon>Embryophyta</taxon>
        <taxon>Tracheophyta</taxon>
        <taxon>Spermatophyta</taxon>
        <taxon>Magnoliopsida</taxon>
        <taxon>eudicotyledons</taxon>
        <taxon>Gunneridae</taxon>
        <taxon>Pentapetalae</taxon>
        <taxon>asterids</taxon>
        <taxon>Ericales</taxon>
        <taxon>Theaceae</taxon>
        <taxon>Camellia</taxon>
    </lineage>
</organism>
<dbReference type="InterPro" id="IPR039844">
    <property type="entry name" value="URB1"/>
</dbReference>
<evidence type="ECO:0008006" key="5">
    <source>
        <dbReference type="Google" id="ProtNLM"/>
    </source>
</evidence>
<dbReference type="InterPro" id="IPR032436">
    <property type="entry name" value="URB1_C"/>
</dbReference>
<dbReference type="InterPro" id="IPR021714">
    <property type="entry name" value="URB1_N"/>
</dbReference>
<protein>
    <recommendedName>
        <fullName evidence="5">Nucleolar pre-ribosomal-associated protein 1 N-terminal domain-containing protein</fullName>
    </recommendedName>
</protein>
<evidence type="ECO:0000313" key="3">
    <source>
        <dbReference type="EMBL" id="THG02727.1"/>
    </source>
</evidence>
<keyword evidence="4" id="KW-1185">Reference proteome</keyword>
<name>A0A4V3WKZ2_CAMSN</name>
<evidence type="ECO:0000259" key="2">
    <source>
        <dbReference type="Pfam" id="PF16201"/>
    </source>
</evidence>
<sequence>MEDKADSEFEREELPKFVAKVSHEAKLKELLRNLTSIEIKLCSDASKEFKKLLRGDDGGELLREYVKTSSKCSELLQAWKIRQGKPGLSYVFSLISAILSHPCGLYKANDTVGFAISRALDKFAKLIIDEKLGDVYKELNSKEAKRQNAALLLLGSIVRRGSGLASDVANNFDFKLPIFTKLAESKNKKFEMKRKHFTRQSFVGFAMSFLEVGKSTMLRWVLQQKEMYYAIFRGLGNDEDDTVVYVLSTLRDKVLIPGSLVTPSLRSVLFGSVTLEQIASISGREDGGVAAELAHSVLVIVCTDPSNGLMPDLKRRPYPLRGNLKRLLDLMKKLKATETDYHRDLLLEIVKGRPLFGSAYLDEFPYNLEDHASPTWFAAISLAANLISSVSSGLPFDFLNSQRDDPPSLNNPDVQCVIKCIGPRPFTRLVVNKGLLHTDSLVKHGTLRLVLEALKLLDSFISTIESNSCSSNQMIRRWVSLKQDIQNEVRILLPDPQVLLSLLSSLSTHYKSLESCLKRTADSEITPEQGVKVVKKLKTGTADEDMDILVSGVCSSPDIALPGDIEMVQGILDVDELNNGDDYVKVIGDIWGLHQCSMRGMAVKEEETVFYSKLLDTLKFYHRTMPAVLEGSFDFFKILPSNPLALPAILQQSLFSLLIEYIGCSAECKVPVRTPPLMYKHLQQFINLLIYSPIRGIKDQAHILAQAAMLSTGAFDKNPREIGVWLLFLPGTSMDNFFIGDQGIDVFQNLFSAVVCFLCDAVSTTGNNLFKYWDLLRRHTYHLKGFEDASPDFSPLVICVLEKCLRVLTSESGTFTLPEKSMISLYVASTIKYLLQTQVEAGLLSSLIDLLLSKEVVDRFSFVDNAQDLCEWRPLMNFLFFSRSIENRQTCSISSIERKVVHADSSFVNILGDIKRVVRSGSDSGLVGITKAFMLSMISTPPDLIIQNFPSVISISQNLFGVPLSLLISIFFLEPNLLRDVSKLCPEMFFTGLERVVAMIHDEVRNEEIIGDKDIDSMRSASVAFCFFLKQAPFHVLFPATISIDGPYLLEGSKLQDLILAKLSECVTDNFISSVLLVLFWFHQIQLSYRIKPLVLLEQLSETCCFLIEQILAPDSGLAIFQAPLSTQCILEVAEVILCHPVVMLSVECPLVINEEFTEGIFGGSLEKFLGLARQGIHKMDYHVLSLLTAISEHVLTFCNGQRSLVEVDYANKRFVKAFTALVKKLILKFKDRFDQCIKTEDLKPLTPTLYTLHTLIRFISPLELLELVLWMFSRIDHSEYALQVSSKSSALSVGLWIADCAFDMLSAYLQQPYTKGISYNMFWGMEEKNFDVLLFENIYFEVIEIAMCFELDAADLCLLKAVNVANIHKVMQNQHIPLSMDISRVIVNTPIKVLSCCIHNTNMTRANILFHLTEVSPFHLLVFGNLFSDMMNKYLLRKGNVIKGTSNNTLSDDDFVMLLPTAWLYLQSSSMKYAEQFQICVGNISSFYSKILLSSFSDWKSYVSGDIFKLECTEFLSPSMEELLNLVSDSLLGKAILMLRYYFSLNRDAVKLKKRLKLFDSVCPHSGAHDTILDCDVSEIDAYSLNQSLNLVNRVVAKIYFCRMLLFPKDNQIQSLPGEDGNMKEIHSEVRSNKEDLSRIRFMNILVWTWQLIVKKFPSKSENSGKVIGTNYFLFMFLEAFILRNILELTREMHNYLIKLNSLPFIEQLARLSLLHRFEDPATLKMLRSVLTLLPDGNLNSLVLQLLLAHSQFAPTIHYVSKSSGGSQFGVIFKPMSSILRLLLVPSTDQSALNVEMSPQNTSELNMKRLEVVKLLRALFHFTSQQRGFDFKKDISVNSRELVFLLLSSYGATLSEVDLEIYDLMFEIESANESNSGSIAEMDYLWGAAAIKVRKEREQEQDLSSVNMNDVEECRRSQFRENLPVDPKVCATTVLHFPYDRTVSEGTLFLSKYRHDNSETPYANVEKICIYDPVFILRFSIHSLSMGYIEPMEFASLGLLAIAFVSISSPHDEMRKLGYEALGRFKTALECIPLFETFFWSSTVKFRTLRLWILRLLYAGLNSDDDAQIYIRNNILEILLAFYASPLSDSESKELILQVVKKSVKLHKMARYLVEYCGMISWLSSIISVFCRKQYQGPGNFPSTFLITVLEVVNDVLSSRNTIDWLQKFALEQLSEISTHLYQLLVGTNLIKEKVSFVTSILQILTSTLKISQKRKVYQPHFTLSIEGLFRIYEVINVCSNGNYSPSAELGLKAVLMSTPSVALVCMDQEKLLKFTRWATSTALLLNSKLLQPRETYCHSTIFLEEQQSEDSLISTLLRWLTASVIVGRLSWRSNDLDSNLVLERSGLETLQSLLEHSKKGCGENQTGFGCEEMLAASIFYLQQLLGMDCRLLPSVVSALCLLLFSDVSYLAEMDCLLDNGNNLASLCSRIHCPVEANPSWRCICSLLGMPAITSDAPPHHITHLLTFCPLMNLISVY</sequence>
<evidence type="ECO:0000259" key="1">
    <source>
        <dbReference type="Pfam" id="PF11707"/>
    </source>
</evidence>